<organism evidence="1 2">
    <name type="scientific">Comamonas antarctica</name>
    <dbReference type="NCBI Taxonomy" id="2743470"/>
    <lineage>
        <taxon>Bacteria</taxon>
        <taxon>Pseudomonadati</taxon>
        <taxon>Pseudomonadota</taxon>
        <taxon>Betaproteobacteria</taxon>
        <taxon>Burkholderiales</taxon>
        <taxon>Comamonadaceae</taxon>
        <taxon>Comamonas</taxon>
    </lineage>
</organism>
<keyword evidence="2" id="KW-1185">Reference proteome</keyword>
<name>A0A6N1X672_9BURK</name>
<dbReference type="AlphaFoldDB" id="A0A6N1X672"/>
<evidence type="ECO:0000313" key="2">
    <source>
        <dbReference type="Proteomes" id="UP000509579"/>
    </source>
</evidence>
<dbReference type="EMBL" id="CP054840">
    <property type="protein sequence ID" value="QKV53320.1"/>
    <property type="molecule type" value="Genomic_DNA"/>
</dbReference>
<dbReference type="Proteomes" id="UP000509579">
    <property type="component" value="Chromosome"/>
</dbReference>
<accession>A0A6N1X672</accession>
<gene>
    <name evidence="1" type="ORF">HUK68_10690</name>
</gene>
<dbReference type="KEGG" id="aant:HUK68_10690"/>
<sequence>MPFLAKTIIGLLRPRCCFTHFDLPTSAQAERAQLDTRIASACNSAAREVLAEMFELVNEFGLAARQVCPCQSSVKISLLPKKKFGRPVQFWLSPSQQQVDLDDLSQFRSSLSESG</sequence>
<proteinExistence type="predicted"/>
<evidence type="ECO:0000313" key="1">
    <source>
        <dbReference type="EMBL" id="QKV53320.1"/>
    </source>
</evidence>
<dbReference type="RefSeq" id="WP_175504127.1">
    <property type="nucleotide sequence ID" value="NZ_CAURQT010000004.1"/>
</dbReference>
<reference evidence="1 2" key="1">
    <citation type="submission" date="2020-06" db="EMBL/GenBank/DDBJ databases">
        <title>Acidovorax antarctica sp. nov., isolated from Corinth ice sheet soil, Antarctic Fields Peninsula.</title>
        <authorList>
            <person name="Xu Q."/>
            <person name="Peng F."/>
        </authorList>
    </citation>
    <scope>NUCLEOTIDE SEQUENCE [LARGE SCALE GENOMIC DNA]</scope>
    <source>
        <strain evidence="1 2">16-35-5</strain>
    </source>
</reference>
<protein>
    <submittedName>
        <fullName evidence="1">Uncharacterized protein</fullName>
    </submittedName>
</protein>